<keyword evidence="2" id="KW-1133">Transmembrane helix</keyword>
<dbReference type="Proteomes" id="UP001172101">
    <property type="component" value="Unassembled WGS sequence"/>
</dbReference>
<dbReference type="Gene3D" id="1.20.58.340">
    <property type="entry name" value="Magnesium transport protein CorA, transmembrane region"/>
    <property type="match status" value="1"/>
</dbReference>
<feature type="compositionally biased region" description="Polar residues" evidence="1">
    <location>
        <begin position="537"/>
        <end position="548"/>
    </location>
</feature>
<evidence type="ECO:0000256" key="2">
    <source>
        <dbReference type="SAM" id="Phobius"/>
    </source>
</evidence>
<gene>
    <name evidence="3" type="ORF">B0T26DRAFT_429661</name>
</gene>
<dbReference type="EMBL" id="JAUIRO010000006">
    <property type="protein sequence ID" value="KAK0709976.1"/>
    <property type="molecule type" value="Genomic_DNA"/>
</dbReference>
<comment type="caution">
    <text evidence="3">The sequence shown here is derived from an EMBL/GenBank/DDBJ whole genome shotgun (WGS) entry which is preliminary data.</text>
</comment>
<sequence length="548" mass="61974">MDNFTFNKFVADCKTVTESTSYLEMFSYSVINYLPTQSATNCHFLSMSMTCSLANRSMHCIAQDASLDSVEEHPLPPDEFDNFIHRRGIFASAILPDDVHPVAGVRLLLQKNARHPETFSPRHISMEPKDYKAMIDGLHLPRLAIETTSVVGPYFWSGLHLDDDGNHYMHMVFRKGDVRKKGYTRGWELILSHEFRTGITTGFAKGTPSSSLSDLVNHLKACGSELGHALLLPLLQFGYESSPAVDAKQRDARQWLRLLEHAIAMRDDDLLDKSDRYLGEGVVDFNAINRDLVECQSQVLWKRPTSYLSVISSLEETARLFMQMLPAERKTVAVEKFQVAMASRLGLYRKRWDGIEVYASTTMQRLEIQRSALYNLIAQKESKLSLQMAGEQRRLAHSSKHEVGATKGISLLGAVLLPGTFLASLFSTSFFDFHDATSMASAASPTFWFYWAVTIPLTLLVVALYFVWEKSREKRYAREDSDLEYGIDRMEQQIMQTMRKRNLTKAATWDARVERKTRLAADEDNDYGAFKDPAGAATNSNTLAVPVE</sequence>
<feature type="transmembrane region" description="Helical" evidence="2">
    <location>
        <begin position="448"/>
        <end position="468"/>
    </location>
</feature>
<dbReference type="RefSeq" id="XP_060293280.1">
    <property type="nucleotide sequence ID" value="XM_060434957.1"/>
</dbReference>
<organism evidence="3 4">
    <name type="scientific">Lasiosphaeria miniovina</name>
    <dbReference type="NCBI Taxonomy" id="1954250"/>
    <lineage>
        <taxon>Eukaryota</taxon>
        <taxon>Fungi</taxon>
        <taxon>Dikarya</taxon>
        <taxon>Ascomycota</taxon>
        <taxon>Pezizomycotina</taxon>
        <taxon>Sordariomycetes</taxon>
        <taxon>Sordariomycetidae</taxon>
        <taxon>Sordariales</taxon>
        <taxon>Lasiosphaeriaceae</taxon>
        <taxon>Lasiosphaeria</taxon>
    </lineage>
</organism>
<accession>A0AA40A633</accession>
<evidence type="ECO:0000313" key="3">
    <source>
        <dbReference type="EMBL" id="KAK0709976.1"/>
    </source>
</evidence>
<feature type="region of interest" description="Disordered" evidence="1">
    <location>
        <begin position="524"/>
        <end position="548"/>
    </location>
</feature>
<dbReference type="AlphaFoldDB" id="A0AA40A633"/>
<evidence type="ECO:0000256" key="1">
    <source>
        <dbReference type="SAM" id="MobiDB-lite"/>
    </source>
</evidence>
<keyword evidence="4" id="KW-1185">Reference proteome</keyword>
<keyword evidence="2" id="KW-0812">Transmembrane</keyword>
<reference evidence="3" key="1">
    <citation type="submission" date="2023-06" db="EMBL/GenBank/DDBJ databases">
        <title>Genome-scale phylogeny and comparative genomics of the fungal order Sordariales.</title>
        <authorList>
            <consortium name="Lawrence Berkeley National Laboratory"/>
            <person name="Hensen N."/>
            <person name="Bonometti L."/>
            <person name="Westerberg I."/>
            <person name="Brannstrom I.O."/>
            <person name="Guillou S."/>
            <person name="Cros-Aarteil S."/>
            <person name="Calhoun S."/>
            <person name="Haridas S."/>
            <person name="Kuo A."/>
            <person name="Mondo S."/>
            <person name="Pangilinan J."/>
            <person name="Riley R."/>
            <person name="LaButti K."/>
            <person name="Andreopoulos B."/>
            <person name="Lipzen A."/>
            <person name="Chen C."/>
            <person name="Yanf M."/>
            <person name="Daum C."/>
            <person name="Ng V."/>
            <person name="Clum A."/>
            <person name="Steindorff A."/>
            <person name="Ohm R."/>
            <person name="Martin F."/>
            <person name="Silar P."/>
            <person name="Natvig D."/>
            <person name="Lalanne C."/>
            <person name="Gautier V."/>
            <person name="Ament-velasquez S.L."/>
            <person name="Kruys A."/>
            <person name="Hutchinson M.I."/>
            <person name="Powell A.J."/>
            <person name="Barry K."/>
            <person name="Miller A.N."/>
            <person name="Grigoriev I.V."/>
            <person name="Debuchy R."/>
            <person name="Gladieux P."/>
            <person name="Thoren M.H."/>
            <person name="Johannesson H."/>
        </authorList>
    </citation>
    <scope>NUCLEOTIDE SEQUENCE</scope>
    <source>
        <strain evidence="3">SMH2392-1A</strain>
    </source>
</reference>
<evidence type="ECO:0000313" key="4">
    <source>
        <dbReference type="Proteomes" id="UP001172101"/>
    </source>
</evidence>
<proteinExistence type="predicted"/>
<protein>
    <submittedName>
        <fullName evidence="3">Uncharacterized protein</fullName>
    </submittedName>
</protein>
<feature type="transmembrane region" description="Helical" evidence="2">
    <location>
        <begin position="409"/>
        <end position="428"/>
    </location>
</feature>
<dbReference type="GeneID" id="85318227"/>
<keyword evidence="2" id="KW-0472">Membrane</keyword>
<name>A0AA40A633_9PEZI</name>